<dbReference type="InterPro" id="IPR036525">
    <property type="entry name" value="Tubulin/FtsZ_GTPase_sf"/>
</dbReference>
<evidence type="ECO:0000313" key="4">
    <source>
        <dbReference type="Proteomes" id="UP000237347"/>
    </source>
</evidence>
<comment type="caution">
    <text evidence="3">The sequence shown here is derived from an EMBL/GenBank/DDBJ whole genome shotgun (WGS) entry which is preliminary data.</text>
</comment>
<dbReference type="Proteomes" id="UP000237347">
    <property type="component" value="Unassembled WGS sequence"/>
</dbReference>
<dbReference type="InterPro" id="IPR013838">
    <property type="entry name" value="Beta-tubulin_BS"/>
</dbReference>
<dbReference type="PANTHER" id="PTHR36527:SF3">
    <property type="entry name" value="OS01G0282866 PROTEIN"/>
    <property type="match status" value="1"/>
</dbReference>
<keyword evidence="2" id="KW-0963">Cytoplasm</keyword>
<dbReference type="SUPFAM" id="SSF52490">
    <property type="entry name" value="Tubulin nucleotide-binding domain-like"/>
    <property type="match status" value="1"/>
</dbReference>
<dbReference type="PROSITE" id="PS00228">
    <property type="entry name" value="TUBULIN_B_AUTOREG"/>
    <property type="match status" value="1"/>
</dbReference>
<dbReference type="EMBL" id="PKMF04000306">
    <property type="protein sequence ID" value="KAK7838442.1"/>
    <property type="molecule type" value="Genomic_DNA"/>
</dbReference>
<comment type="subcellular location">
    <subcellularLocation>
        <location evidence="1">Cytoplasm</location>
        <location evidence="1">Cytoskeleton</location>
    </subcellularLocation>
</comment>
<proteinExistence type="predicted"/>
<dbReference type="Gene3D" id="3.40.50.1440">
    <property type="entry name" value="Tubulin/FtsZ, GTPase domain"/>
    <property type="match status" value="1"/>
</dbReference>
<keyword evidence="2" id="KW-0206">Cytoskeleton</keyword>
<keyword evidence="4" id="KW-1185">Reference proteome</keyword>
<accession>A0AAW0KGF6</accession>
<evidence type="ECO:0000256" key="2">
    <source>
        <dbReference type="ARBA" id="ARBA00023212"/>
    </source>
</evidence>
<dbReference type="AlphaFoldDB" id="A0AAW0KGF6"/>
<evidence type="ECO:0000256" key="1">
    <source>
        <dbReference type="ARBA" id="ARBA00004245"/>
    </source>
</evidence>
<organism evidence="3 4">
    <name type="scientific">Quercus suber</name>
    <name type="common">Cork oak</name>
    <dbReference type="NCBI Taxonomy" id="58331"/>
    <lineage>
        <taxon>Eukaryota</taxon>
        <taxon>Viridiplantae</taxon>
        <taxon>Streptophyta</taxon>
        <taxon>Embryophyta</taxon>
        <taxon>Tracheophyta</taxon>
        <taxon>Spermatophyta</taxon>
        <taxon>Magnoliopsida</taxon>
        <taxon>eudicotyledons</taxon>
        <taxon>Gunneridae</taxon>
        <taxon>Pentapetalae</taxon>
        <taxon>rosids</taxon>
        <taxon>fabids</taxon>
        <taxon>Fagales</taxon>
        <taxon>Fagaceae</taxon>
        <taxon>Quercus</taxon>
    </lineage>
</organism>
<reference evidence="3 4" key="1">
    <citation type="journal article" date="2018" name="Sci. Data">
        <title>The draft genome sequence of cork oak.</title>
        <authorList>
            <person name="Ramos A.M."/>
            <person name="Usie A."/>
            <person name="Barbosa P."/>
            <person name="Barros P.M."/>
            <person name="Capote T."/>
            <person name="Chaves I."/>
            <person name="Simoes F."/>
            <person name="Abreu I."/>
            <person name="Carrasquinho I."/>
            <person name="Faro C."/>
            <person name="Guimaraes J.B."/>
            <person name="Mendonca D."/>
            <person name="Nobrega F."/>
            <person name="Rodrigues L."/>
            <person name="Saibo N.J.M."/>
            <person name="Varela M.C."/>
            <person name="Egas C."/>
            <person name="Matos J."/>
            <person name="Miguel C.M."/>
            <person name="Oliveira M.M."/>
            <person name="Ricardo C.P."/>
            <person name="Goncalves S."/>
        </authorList>
    </citation>
    <scope>NUCLEOTIDE SEQUENCE [LARGE SCALE GENOMIC DNA]</scope>
    <source>
        <strain evidence="4">cv. HL8</strain>
    </source>
</reference>
<dbReference type="PANTHER" id="PTHR36527">
    <property type="entry name" value="OS01G0282866 PROTEIN"/>
    <property type="match status" value="1"/>
</dbReference>
<evidence type="ECO:0000313" key="3">
    <source>
        <dbReference type="EMBL" id="KAK7838442.1"/>
    </source>
</evidence>
<sequence length="66" mass="7660">MREIIHVQGGHCGNQISMKFWKVVCTEHGIDPMGRYIRDTDLQLERVNMYYNEASCGLEPIRFSGK</sequence>
<dbReference type="GO" id="GO:0005856">
    <property type="term" value="C:cytoskeleton"/>
    <property type="evidence" value="ECO:0007669"/>
    <property type="project" value="UniProtKB-SubCell"/>
</dbReference>
<protein>
    <submittedName>
        <fullName evidence="3">Tubulin beta-3 chain</fullName>
    </submittedName>
</protein>
<gene>
    <name evidence="3" type="primary">TUBB3_0</name>
    <name evidence="3" type="ORF">CFP56_019617</name>
</gene>
<name>A0AAW0KGF6_QUESU</name>